<dbReference type="PRINTS" id="PR00463">
    <property type="entry name" value="EP450I"/>
</dbReference>
<name>A0A1Q3BAS6_CEPFO</name>
<dbReference type="EMBL" id="BDDD01000388">
    <property type="protein sequence ID" value="GAV65136.1"/>
    <property type="molecule type" value="Genomic_DNA"/>
</dbReference>
<dbReference type="GO" id="GO:0016020">
    <property type="term" value="C:membrane"/>
    <property type="evidence" value="ECO:0007669"/>
    <property type="project" value="UniProtKB-SubCell"/>
</dbReference>
<protein>
    <submittedName>
        <fullName evidence="14">p450 domain-containing protein</fullName>
    </submittedName>
</protein>
<evidence type="ECO:0000256" key="7">
    <source>
        <dbReference type="ARBA" id="ARBA00023002"/>
    </source>
</evidence>
<dbReference type="PANTHER" id="PTHR47947:SF1">
    <property type="entry name" value="CYTOCHROME P450 82E3"/>
    <property type="match status" value="1"/>
</dbReference>
<dbReference type="GO" id="GO:0005506">
    <property type="term" value="F:iron ion binding"/>
    <property type="evidence" value="ECO:0007669"/>
    <property type="project" value="InterPro"/>
</dbReference>
<dbReference type="InParanoid" id="A0A1Q3BAS6"/>
<keyword evidence="4" id="KW-0812">Transmembrane</keyword>
<evidence type="ECO:0000256" key="8">
    <source>
        <dbReference type="ARBA" id="ARBA00023004"/>
    </source>
</evidence>
<feature type="binding site" description="axial binding residue" evidence="11">
    <location>
        <position position="450"/>
    </location>
    <ligand>
        <name>heme</name>
        <dbReference type="ChEBI" id="CHEBI:30413"/>
    </ligand>
    <ligandPart>
        <name>Fe</name>
        <dbReference type="ChEBI" id="CHEBI:18248"/>
    </ligandPart>
</feature>
<keyword evidence="8 11" id="KW-0408">Iron</keyword>
<proteinExistence type="inferred from homology"/>
<evidence type="ECO:0000256" key="11">
    <source>
        <dbReference type="PIRSR" id="PIRSR602401-1"/>
    </source>
</evidence>
<reference evidence="15" key="1">
    <citation type="submission" date="2016-04" db="EMBL/GenBank/DDBJ databases">
        <title>Cephalotus genome sequencing.</title>
        <authorList>
            <person name="Fukushima K."/>
            <person name="Hasebe M."/>
            <person name="Fang X."/>
        </authorList>
    </citation>
    <scope>NUCLEOTIDE SEQUENCE [LARGE SCALE GENOMIC DNA]</scope>
    <source>
        <strain evidence="15">cv. St1</strain>
    </source>
</reference>
<gene>
    <name evidence="14" type="ORF">CFOL_v3_08651</name>
</gene>
<feature type="signal peptide" evidence="13">
    <location>
        <begin position="1"/>
        <end position="21"/>
    </location>
</feature>
<evidence type="ECO:0000256" key="5">
    <source>
        <dbReference type="ARBA" id="ARBA00022723"/>
    </source>
</evidence>
<evidence type="ECO:0000256" key="10">
    <source>
        <dbReference type="ARBA" id="ARBA00023136"/>
    </source>
</evidence>
<evidence type="ECO:0000256" key="3">
    <source>
        <dbReference type="ARBA" id="ARBA00022617"/>
    </source>
</evidence>
<keyword evidence="9 12" id="KW-0503">Monooxygenase</keyword>
<evidence type="ECO:0000256" key="1">
    <source>
        <dbReference type="ARBA" id="ARBA00004167"/>
    </source>
</evidence>
<comment type="cofactor">
    <cofactor evidence="11">
        <name>heme</name>
        <dbReference type="ChEBI" id="CHEBI:30413"/>
    </cofactor>
</comment>
<keyword evidence="5 11" id="KW-0479">Metal-binding</keyword>
<organism evidence="14 15">
    <name type="scientific">Cephalotus follicularis</name>
    <name type="common">Albany pitcher plant</name>
    <dbReference type="NCBI Taxonomy" id="3775"/>
    <lineage>
        <taxon>Eukaryota</taxon>
        <taxon>Viridiplantae</taxon>
        <taxon>Streptophyta</taxon>
        <taxon>Embryophyta</taxon>
        <taxon>Tracheophyta</taxon>
        <taxon>Spermatophyta</taxon>
        <taxon>Magnoliopsida</taxon>
        <taxon>eudicotyledons</taxon>
        <taxon>Gunneridae</taxon>
        <taxon>Pentapetalae</taxon>
        <taxon>rosids</taxon>
        <taxon>fabids</taxon>
        <taxon>Oxalidales</taxon>
        <taxon>Cephalotaceae</taxon>
        <taxon>Cephalotus</taxon>
    </lineage>
</organism>
<dbReference type="FunFam" id="1.10.630.10:FF:000026">
    <property type="entry name" value="Cytochrome P450 82C4"/>
    <property type="match status" value="1"/>
</dbReference>
<dbReference type="InterPro" id="IPR017972">
    <property type="entry name" value="Cyt_P450_CS"/>
</dbReference>
<dbReference type="Pfam" id="PF00067">
    <property type="entry name" value="p450"/>
    <property type="match status" value="1"/>
</dbReference>
<dbReference type="InterPro" id="IPR036396">
    <property type="entry name" value="Cyt_P450_sf"/>
</dbReference>
<dbReference type="PROSITE" id="PS00086">
    <property type="entry name" value="CYTOCHROME_P450"/>
    <property type="match status" value="1"/>
</dbReference>
<dbReference type="Gene3D" id="1.10.630.10">
    <property type="entry name" value="Cytochrome P450"/>
    <property type="match status" value="1"/>
</dbReference>
<accession>A0A1Q3BAS6</accession>
<dbReference type="InterPro" id="IPR050651">
    <property type="entry name" value="Plant_Cytochrome_P450_Monoox"/>
</dbReference>
<comment type="similarity">
    <text evidence="2 12">Belongs to the cytochrome P450 family.</text>
</comment>
<dbReference type="CDD" id="cd20654">
    <property type="entry name" value="CYP82"/>
    <property type="match status" value="1"/>
</dbReference>
<keyword evidence="3 11" id="KW-0349">Heme</keyword>
<dbReference type="OrthoDB" id="2789670at2759"/>
<sequence length="509" mass="57781">MEFLHLLAVSSLFALVVFVSKKLWKTRSTGTTEAPEPRHAWPIIGHLHLLKGQNPAHQILAAMADTHGPIITIRLGMKRALVVSSWEGVKDCFRDNDTVFLNRPLSATLKHMGYNGALFGFGPAGPYWHAMRKAAILHILSSRQLELLKHVRASEVDIGIKDLYSMCSGSNKTLVDMGQWFYLVNMNTIFRMVASKRFSGNDRESQRCGRAIQEFFHLSGAFVISDVIPYTEWLDLQGHVRSMKRIAKELDYFLSTWLEQHLQERRDGKVNEDRDFIHVMLSMLANEDSMYGHKSEHIVKAMSMNLIIAGSDTTSVTLTWAVSCLLNHPEALKRAQDELDIHVGRERWMEESDFKNLVYLQGIIKETLRLYPAGPLAVPRESMEDCYVGGYYVPKGTQLFTNIWKLHRDPRVWPNPFNFLPERFLTSHAEYDVRGQQFGYIPFGSGRRSCPGILSAMQMSQLMLGRFLQGFNLGTNAPVDMTEAVGLTLPKATPLEVILTPRLPNKLYG</sequence>
<comment type="caution">
    <text evidence="14">The sequence shown here is derived from an EMBL/GenBank/DDBJ whole genome shotgun (WGS) entry which is preliminary data.</text>
</comment>
<keyword evidence="10" id="KW-0472">Membrane</keyword>
<evidence type="ECO:0000313" key="15">
    <source>
        <dbReference type="Proteomes" id="UP000187406"/>
    </source>
</evidence>
<feature type="chain" id="PRO_5012614223" evidence="13">
    <location>
        <begin position="22"/>
        <end position="509"/>
    </location>
</feature>
<evidence type="ECO:0000256" key="13">
    <source>
        <dbReference type="SAM" id="SignalP"/>
    </source>
</evidence>
<dbReference type="AlphaFoldDB" id="A0A1Q3BAS6"/>
<evidence type="ECO:0000256" key="4">
    <source>
        <dbReference type="ARBA" id="ARBA00022692"/>
    </source>
</evidence>
<evidence type="ECO:0000256" key="2">
    <source>
        <dbReference type="ARBA" id="ARBA00010617"/>
    </source>
</evidence>
<keyword evidence="15" id="KW-1185">Reference proteome</keyword>
<keyword evidence="13" id="KW-0732">Signal</keyword>
<dbReference type="STRING" id="3775.A0A1Q3BAS6"/>
<evidence type="ECO:0000256" key="6">
    <source>
        <dbReference type="ARBA" id="ARBA00022989"/>
    </source>
</evidence>
<dbReference type="GO" id="GO:0016705">
    <property type="term" value="F:oxidoreductase activity, acting on paired donors, with incorporation or reduction of molecular oxygen"/>
    <property type="evidence" value="ECO:0007669"/>
    <property type="project" value="InterPro"/>
</dbReference>
<comment type="subcellular location">
    <subcellularLocation>
        <location evidence="1">Membrane</location>
        <topology evidence="1">Single-pass membrane protein</topology>
    </subcellularLocation>
</comment>
<keyword evidence="6" id="KW-1133">Transmembrane helix</keyword>
<dbReference type="GO" id="GO:0004497">
    <property type="term" value="F:monooxygenase activity"/>
    <property type="evidence" value="ECO:0007669"/>
    <property type="project" value="UniProtKB-KW"/>
</dbReference>
<dbReference type="PANTHER" id="PTHR47947">
    <property type="entry name" value="CYTOCHROME P450 82C3-RELATED"/>
    <property type="match status" value="1"/>
</dbReference>
<evidence type="ECO:0000256" key="9">
    <source>
        <dbReference type="ARBA" id="ARBA00023033"/>
    </source>
</evidence>
<dbReference type="GO" id="GO:0020037">
    <property type="term" value="F:heme binding"/>
    <property type="evidence" value="ECO:0007669"/>
    <property type="project" value="InterPro"/>
</dbReference>
<dbReference type="InterPro" id="IPR001128">
    <property type="entry name" value="Cyt_P450"/>
</dbReference>
<dbReference type="PRINTS" id="PR00385">
    <property type="entry name" value="P450"/>
</dbReference>
<dbReference type="Proteomes" id="UP000187406">
    <property type="component" value="Unassembled WGS sequence"/>
</dbReference>
<keyword evidence="7 12" id="KW-0560">Oxidoreductase</keyword>
<evidence type="ECO:0000313" key="14">
    <source>
        <dbReference type="EMBL" id="GAV65136.1"/>
    </source>
</evidence>
<dbReference type="InterPro" id="IPR002401">
    <property type="entry name" value="Cyt_P450_E_grp-I"/>
</dbReference>
<evidence type="ECO:0000256" key="12">
    <source>
        <dbReference type="RuleBase" id="RU000461"/>
    </source>
</evidence>
<dbReference type="SUPFAM" id="SSF48264">
    <property type="entry name" value="Cytochrome P450"/>
    <property type="match status" value="1"/>
</dbReference>